<evidence type="ECO:0000256" key="2">
    <source>
        <dbReference type="ARBA" id="ARBA00023157"/>
    </source>
</evidence>
<feature type="chain" id="PRO_5042901038" evidence="4">
    <location>
        <begin position="26"/>
        <end position="1161"/>
    </location>
</feature>
<dbReference type="Pfam" id="PF13927">
    <property type="entry name" value="Ig_3"/>
    <property type="match status" value="2"/>
</dbReference>
<protein>
    <submittedName>
        <fullName evidence="7">Uncharacterized protein</fullName>
    </submittedName>
</protein>
<accession>A0AAN9AXP0</accession>
<feature type="domain" description="Ig-like" evidence="5">
    <location>
        <begin position="124"/>
        <end position="224"/>
    </location>
</feature>
<dbReference type="FunFam" id="2.60.40.10:FF:000032">
    <property type="entry name" value="palladin isoform X1"/>
    <property type="match status" value="2"/>
</dbReference>
<dbReference type="SMART" id="SM00409">
    <property type="entry name" value="IG"/>
    <property type="match status" value="7"/>
</dbReference>
<dbReference type="PANTHER" id="PTHR44170:SF56">
    <property type="entry name" value="FIBRONECTIN TYPE-III DOMAIN-CONTAINING PROTEIN"/>
    <property type="match status" value="1"/>
</dbReference>
<dbReference type="FunFam" id="2.60.40.10:FF:000028">
    <property type="entry name" value="Neuronal cell adhesion molecule"/>
    <property type="match status" value="1"/>
</dbReference>
<dbReference type="EMBL" id="JBAMIC010000018">
    <property type="protein sequence ID" value="KAK7095306.1"/>
    <property type="molecule type" value="Genomic_DNA"/>
</dbReference>
<dbReference type="PROSITE" id="PS50835">
    <property type="entry name" value="IG_LIKE"/>
    <property type="match status" value="8"/>
</dbReference>
<dbReference type="InterPro" id="IPR003598">
    <property type="entry name" value="Ig_sub2"/>
</dbReference>
<feature type="domain" description="Ig-like" evidence="5">
    <location>
        <begin position="698"/>
        <end position="785"/>
    </location>
</feature>
<dbReference type="PROSITE" id="PS50853">
    <property type="entry name" value="FN3"/>
    <property type="match status" value="4"/>
</dbReference>
<dbReference type="InterPro" id="IPR036116">
    <property type="entry name" value="FN3_sf"/>
</dbReference>
<feature type="domain" description="Fibronectin type-III" evidence="6">
    <location>
        <begin position="994"/>
        <end position="1090"/>
    </location>
</feature>
<feature type="domain" description="Ig-like" evidence="5">
    <location>
        <begin position="41"/>
        <end position="115"/>
    </location>
</feature>
<dbReference type="Pfam" id="PF00047">
    <property type="entry name" value="ig"/>
    <property type="match status" value="1"/>
</dbReference>
<dbReference type="InterPro" id="IPR003599">
    <property type="entry name" value="Ig_sub"/>
</dbReference>
<feature type="domain" description="Ig-like" evidence="5">
    <location>
        <begin position="428"/>
        <end position="514"/>
    </location>
</feature>
<dbReference type="Proteomes" id="UP001374579">
    <property type="component" value="Unassembled WGS sequence"/>
</dbReference>
<proteinExistence type="predicted"/>
<evidence type="ECO:0000256" key="3">
    <source>
        <dbReference type="ARBA" id="ARBA00023319"/>
    </source>
</evidence>
<evidence type="ECO:0000259" key="6">
    <source>
        <dbReference type="PROSITE" id="PS50853"/>
    </source>
</evidence>
<dbReference type="InterPro" id="IPR013151">
    <property type="entry name" value="Immunoglobulin_dom"/>
</dbReference>
<feature type="domain" description="Fibronectin type-III" evidence="6">
    <location>
        <begin position="1095"/>
        <end position="1161"/>
    </location>
</feature>
<keyword evidence="4" id="KW-0732">Signal</keyword>
<evidence type="ECO:0000313" key="8">
    <source>
        <dbReference type="Proteomes" id="UP001374579"/>
    </source>
</evidence>
<organism evidence="7 8">
    <name type="scientific">Littorina saxatilis</name>
    <dbReference type="NCBI Taxonomy" id="31220"/>
    <lineage>
        <taxon>Eukaryota</taxon>
        <taxon>Metazoa</taxon>
        <taxon>Spiralia</taxon>
        <taxon>Lophotrochozoa</taxon>
        <taxon>Mollusca</taxon>
        <taxon>Gastropoda</taxon>
        <taxon>Caenogastropoda</taxon>
        <taxon>Littorinimorpha</taxon>
        <taxon>Littorinoidea</taxon>
        <taxon>Littorinidae</taxon>
        <taxon>Littorina</taxon>
    </lineage>
</organism>
<dbReference type="InterPro" id="IPR036179">
    <property type="entry name" value="Ig-like_dom_sf"/>
</dbReference>
<evidence type="ECO:0000256" key="1">
    <source>
        <dbReference type="ARBA" id="ARBA00022737"/>
    </source>
</evidence>
<evidence type="ECO:0000259" key="5">
    <source>
        <dbReference type="PROSITE" id="PS50835"/>
    </source>
</evidence>
<dbReference type="SUPFAM" id="SSF48726">
    <property type="entry name" value="Immunoglobulin"/>
    <property type="match status" value="8"/>
</dbReference>
<feature type="signal peptide" evidence="4">
    <location>
        <begin position="1"/>
        <end position="25"/>
    </location>
</feature>
<feature type="domain" description="Ig-like" evidence="5">
    <location>
        <begin position="327"/>
        <end position="419"/>
    </location>
</feature>
<dbReference type="SMART" id="SM00408">
    <property type="entry name" value="IGc2"/>
    <property type="match status" value="7"/>
</dbReference>
<dbReference type="Gene3D" id="2.60.40.10">
    <property type="entry name" value="Immunoglobulins"/>
    <property type="match status" value="12"/>
</dbReference>
<dbReference type="CDD" id="cd00096">
    <property type="entry name" value="Ig"/>
    <property type="match status" value="1"/>
</dbReference>
<feature type="domain" description="Fibronectin type-III" evidence="6">
    <location>
        <begin position="891"/>
        <end position="992"/>
    </location>
</feature>
<feature type="domain" description="Ig-like" evidence="5">
    <location>
        <begin position="607"/>
        <end position="693"/>
    </location>
</feature>
<dbReference type="GO" id="GO:0016020">
    <property type="term" value="C:membrane"/>
    <property type="evidence" value="ECO:0007669"/>
    <property type="project" value="UniProtKB-SubCell"/>
</dbReference>
<dbReference type="GO" id="GO:0098609">
    <property type="term" value="P:cell-cell adhesion"/>
    <property type="evidence" value="ECO:0007669"/>
    <property type="project" value="TreeGrafter"/>
</dbReference>
<feature type="domain" description="Ig-like" evidence="5">
    <location>
        <begin position="518"/>
        <end position="605"/>
    </location>
</feature>
<dbReference type="InterPro" id="IPR007110">
    <property type="entry name" value="Ig-like_dom"/>
</dbReference>
<keyword evidence="3" id="KW-0393">Immunoglobulin domain</keyword>
<keyword evidence="8" id="KW-1185">Reference proteome</keyword>
<reference evidence="7 8" key="1">
    <citation type="submission" date="2024-02" db="EMBL/GenBank/DDBJ databases">
        <title>Chromosome-scale genome assembly of the rough periwinkle Littorina saxatilis.</title>
        <authorList>
            <person name="De Jode A."/>
            <person name="Faria R."/>
            <person name="Formenti G."/>
            <person name="Sims Y."/>
            <person name="Smith T.P."/>
            <person name="Tracey A."/>
            <person name="Wood J.M.D."/>
            <person name="Zagrodzka Z.B."/>
            <person name="Johannesson K."/>
            <person name="Butlin R.K."/>
            <person name="Leder E.H."/>
        </authorList>
    </citation>
    <scope>NUCLEOTIDE SEQUENCE [LARGE SCALE GENOMIC DNA]</scope>
    <source>
        <strain evidence="7">Snail1</strain>
        <tissue evidence="7">Muscle</tissue>
    </source>
</reference>
<dbReference type="SMART" id="SM00060">
    <property type="entry name" value="FN3"/>
    <property type="match status" value="3"/>
</dbReference>
<sequence>MQRSTFVHTTLVLLFVLFTTLHVTAQIVWLSKPLNTPTALGQDLVLNCHVQKEAQSGGKISVSWLFNQSAVQAKALRMANDSLFLPGVDREDEGEYTCVVEMVGAGGQVEREEESALVIIAYIKDFILQPENASAAIGSEAVLTCVTGRSAPYPIVHWEKNGRKIENARTFAASYGDFDHTGLSDQISMKLMYRVLDGNPLWFQCVAVNPLSGETVKSRPAFVTPEIVDVPPQILTHFPPERVAREFQRLILDCKAIGNPPPVVSWYKDGALIEDPKIYNFKIMSNDTLVMPSVRPAAAGVYSCEAENSVGIAQSGNISIVVAYLELNFATEPSHTSALAGTPATLHCTPPPSVPPAEVTWYKDYAPFVERAGVFAARVVHNGTQRNLHFFSVQEMDEGDYYCVATNGNTIPTGRTSVIARLTVEGAPVITEPPINTQVIKGTLLHLTCRVDLATVRSVFWMFNADMVQTSADVSIINHGQDLWINNVGKSWEGLYTCTAENSYGKKSASAVVSVIVPPVTLKSLGAKSVTVNYAILLPCFVYGDPGPAFVWYHNGTLVTGDAKHRLLTTGLYIDPVSIDDRGSYSCKGNNSGGFAWSNGTLDVTVPPTADTGEKQVAAVVGKPLTLRCQVQGHPFPSVLWLHNGTSSAERGVVLSQDNRTVTIPVFTWAHSGQYTCLAQNDVGSDMSTAVVSTQVKPKVLQIVGKTSVDVQRSLNLTCVVEGVPTPRISWVHDGNSVQGTLNSRVSFPTPASLLVKFVTKIDEGVYECVATNIAGSCRGNVSVVIVEPPRPPKLLEAKALSVNSVFLRWEHVFQPPSTDVNTFVVHYRKRVDGDTVDYVDKMSALTTEKEIDGLDAGTEYVFTVSAENSAGQGIHSNPLSAVTFESGPSEPVNFRMVRTSATTATVVWETPSDTNGNIQRYQLQFKKQGEKDYSVLGVTSTSSPTQTVMLESLAPYTNYSLRVRGANVWQGNTMWGLFETLSLLTNMTVPSAPPLNVRATMLDPFSVLVTWQPVPVSQQNGPITRYRVTYRLELDYAVALGSLTRNGSQDSATITRLSPWTWYSFTVEAENPKGFSPKSDILTIRTNPTAPTAPPQSVTVSALPGDILHVDWQPIPAKHRNSDLSVYVAQYRLAGDDSWTEVSTSDNKTLSITIRQDFLS</sequence>
<dbReference type="InterPro" id="IPR013783">
    <property type="entry name" value="Ig-like_fold"/>
</dbReference>
<evidence type="ECO:0000256" key="4">
    <source>
        <dbReference type="SAM" id="SignalP"/>
    </source>
</evidence>
<dbReference type="PANTHER" id="PTHR44170">
    <property type="entry name" value="PROTEIN SIDEKICK"/>
    <property type="match status" value="1"/>
</dbReference>
<name>A0AAN9AXP0_9CAEN</name>
<dbReference type="InterPro" id="IPR013098">
    <property type="entry name" value="Ig_I-set"/>
</dbReference>
<dbReference type="InterPro" id="IPR003961">
    <property type="entry name" value="FN3_dom"/>
</dbReference>
<feature type="domain" description="Ig-like" evidence="5">
    <location>
        <begin position="225"/>
        <end position="319"/>
    </location>
</feature>
<feature type="domain" description="Fibronectin type-III" evidence="6">
    <location>
        <begin position="789"/>
        <end position="890"/>
    </location>
</feature>
<dbReference type="Pfam" id="PF00041">
    <property type="entry name" value="fn3"/>
    <property type="match status" value="3"/>
</dbReference>
<gene>
    <name evidence="7" type="ORF">V1264_006733</name>
</gene>
<comment type="caution">
    <text evidence="7">The sequence shown here is derived from an EMBL/GenBank/DDBJ whole genome shotgun (WGS) entry which is preliminary data.</text>
</comment>
<keyword evidence="1" id="KW-0677">Repeat</keyword>
<evidence type="ECO:0000313" key="7">
    <source>
        <dbReference type="EMBL" id="KAK7095306.1"/>
    </source>
</evidence>
<dbReference type="AlphaFoldDB" id="A0AAN9AXP0"/>
<dbReference type="CDD" id="cd00063">
    <property type="entry name" value="FN3"/>
    <property type="match status" value="4"/>
</dbReference>
<dbReference type="Pfam" id="PF07679">
    <property type="entry name" value="I-set"/>
    <property type="match status" value="4"/>
</dbReference>
<dbReference type="SUPFAM" id="SSF49265">
    <property type="entry name" value="Fibronectin type III"/>
    <property type="match status" value="2"/>
</dbReference>
<keyword evidence="2" id="KW-1015">Disulfide bond</keyword>